<dbReference type="GO" id="GO:0016829">
    <property type="term" value="F:lyase activity"/>
    <property type="evidence" value="ECO:0007669"/>
    <property type="project" value="UniProtKB-KW"/>
</dbReference>
<keyword evidence="8" id="KW-0411">Iron-sulfur</keyword>
<keyword evidence="5" id="KW-0479">Metal-binding</keyword>
<dbReference type="InterPro" id="IPR007197">
    <property type="entry name" value="rSAM"/>
</dbReference>
<dbReference type="Gene3D" id="3.80.30.10">
    <property type="entry name" value="pyruvate-formate lyase- activating enzyme"/>
    <property type="match status" value="1"/>
</dbReference>
<dbReference type="SUPFAM" id="SSF102114">
    <property type="entry name" value="Radical SAM enzymes"/>
    <property type="match status" value="1"/>
</dbReference>
<keyword evidence="12" id="KW-0456">Lyase</keyword>
<keyword evidence="4" id="KW-0949">S-adenosyl-L-methionine</keyword>
<evidence type="ECO:0000256" key="9">
    <source>
        <dbReference type="ARBA" id="ARBA00047365"/>
    </source>
</evidence>
<dbReference type="Gene3D" id="3.30.70.20">
    <property type="match status" value="1"/>
</dbReference>
<dbReference type="SFLD" id="SFLDG01118">
    <property type="entry name" value="activating_enzymes__group_2"/>
    <property type="match status" value="1"/>
</dbReference>
<dbReference type="InterPro" id="IPR034457">
    <property type="entry name" value="Organic_radical-activating"/>
</dbReference>
<dbReference type="EC" id="1.97.1.-" evidence="12"/>
<dbReference type="Pfam" id="PF04055">
    <property type="entry name" value="Radical_SAM"/>
    <property type="match status" value="1"/>
</dbReference>
<feature type="domain" description="Radical SAM core" evidence="11">
    <location>
        <begin position="15"/>
        <end position="298"/>
    </location>
</feature>
<accession>A0A0C7G952</accession>
<protein>
    <submittedName>
        <fullName evidence="12">Pyruvate formate-lyase (Activating enzyme)</fullName>
        <ecNumber evidence="12">1.97.1.-</ecNumber>
        <ecNumber evidence="12">1.97.1.4</ecNumber>
    </submittedName>
</protein>
<comment type="similarity">
    <text evidence="2">Belongs to the organic radical-activating enzymes family.</text>
</comment>
<comment type="catalytic activity">
    <reaction evidence="9">
        <text>glycyl-[protein] + reduced [flavodoxin] + S-adenosyl-L-methionine = glycin-2-yl radical-[protein] + semiquinone [flavodoxin] + 5'-deoxyadenosine + L-methionine + H(+)</text>
        <dbReference type="Rhea" id="RHEA:61976"/>
        <dbReference type="Rhea" id="RHEA-COMP:10622"/>
        <dbReference type="Rhea" id="RHEA-COMP:14480"/>
        <dbReference type="Rhea" id="RHEA-COMP:15993"/>
        <dbReference type="Rhea" id="RHEA-COMP:15994"/>
        <dbReference type="ChEBI" id="CHEBI:15378"/>
        <dbReference type="ChEBI" id="CHEBI:17319"/>
        <dbReference type="ChEBI" id="CHEBI:29947"/>
        <dbReference type="ChEBI" id="CHEBI:32722"/>
        <dbReference type="ChEBI" id="CHEBI:57618"/>
        <dbReference type="ChEBI" id="CHEBI:57844"/>
        <dbReference type="ChEBI" id="CHEBI:59789"/>
        <dbReference type="ChEBI" id="CHEBI:140311"/>
    </reaction>
</comment>
<dbReference type="InterPro" id="IPR017900">
    <property type="entry name" value="4Fe4S_Fe_S_CS"/>
</dbReference>
<evidence type="ECO:0000313" key="12">
    <source>
        <dbReference type="EMBL" id="CEQ04143.1"/>
    </source>
</evidence>
<dbReference type="GO" id="GO:0043365">
    <property type="term" value="F:[formate-C-acetyltransferase]-activating enzyme activity"/>
    <property type="evidence" value="ECO:0007669"/>
    <property type="project" value="UniProtKB-EC"/>
</dbReference>
<dbReference type="PANTHER" id="PTHR30352">
    <property type="entry name" value="PYRUVATE FORMATE-LYASE-ACTIVATING ENZYME"/>
    <property type="match status" value="1"/>
</dbReference>
<dbReference type="OrthoDB" id="9782387at2"/>
<evidence type="ECO:0000256" key="8">
    <source>
        <dbReference type="ARBA" id="ARBA00023014"/>
    </source>
</evidence>
<evidence type="ECO:0000259" key="10">
    <source>
        <dbReference type="PROSITE" id="PS51379"/>
    </source>
</evidence>
<feature type="domain" description="4Fe-4S ferredoxin-type" evidence="10">
    <location>
        <begin position="46"/>
        <end position="75"/>
    </location>
</feature>
<dbReference type="SFLD" id="SFLDG01066">
    <property type="entry name" value="organic_radical-activating_enz"/>
    <property type="match status" value="1"/>
</dbReference>
<dbReference type="PROSITE" id="PS00198">
    <property type="entry name" value="4FE4S_FER_1"/>
    <property type="match status" value="1"/>
</dbReference>
<reference evidence="13" key="1">
    <citation type="submission" date="2015-01" db="EMBL/GenBank/DDBJ databases">
        <authorList>
            <person name="Aslett M.A."/>
            <person name="De Silva N."/>
        </authorList>
    </citation>
    <scope>NUCLEOTIDE SEQUENCE [LARGE SCALE GENOMIC DNA]</scope>
    <source>
        <strain evidence="13">R28058</strain>
    </source>
</reference>
<dbReference type="EMBL" id="CEKZ01000003">
    <property type="protein sequence ID" value="CEQ04143.1"/>
    <property type="molecule type" value="Genomic_DNA"/>
</dbReference>
<dbReference type="NCBIfam" id="TIGR02494">
    <property type="entry name" value="PFLE_PFLC"/>
    <property type="match status" value="1"/>
</dbReference>
<dbReference type="InterPro" id="IPR058240">
    <property type="entry name" value="rSAM_sf"/>
</dbReference>
<keyword evidence="3" id="KW-0004">4Fe-4S</keyword>
<dbReference type="GO" id="GO:0046872">
    <property type="term" value="F:metal ion binding"/>
    <property type="evidence" value="ECO:0007669"/>
    <property type="project" value="UniProtKB-KW"/>
</dbReference>
<dbReference type="InterPro" id="IPR001989">
    <property type="entry name" value="Radical_activat_CS"/>
</dbReference>
<evidence type="ECO:0000256" key="3">
    <source>
        <dbReference type="ARBA" id="ARBA00022485"/>
    </source>
</evidence>
<dbReference type="InterPro" id="IPR017896">
    <property type="entry name" value="4Fe4S_Fe-S-bd"/>
</dbReference>
<gene>
    <name evidence="12" type="primary">pflE</name>
    <name evidence="12" type="ORF">R28058_18761</name>
</gene>
<keyword evidence="7" id="KW-0408">Iron</keyword>
<keyword evidence="12" id="KW-0670">Pyruvate</keyword>
<dbReference type="AlphaFoldDB" id="A0A0C7G952"/>
<dbReference type="InterPro" id="IPR012839">
    <property type="entry name" value="Organic_radical_activase"/>
</dbReference>
<evidence type="ECO:0000256" key="7">
    <source>
        <dbReference type="ARBA" id="ARBA00023004"/>
    </source>
</evidence>
<dbReference type="GO" id="GO:0051539">
    <property type="term" value="F:4 iron, 4 sulfur cluster binding"/>
    <property type="evidence" value="ECO:0007669"/>
    <property type="project" value="UniProtKB-KW"/>
</dbReference>
<dbReference type="PIRSF" id="PIRSF000371">
    <property type="entry name" value="PFL_act_enz"/>
    <property type="match status" value="1"/>
</dbReference>
<sequence length="303" mass="34995">MKNPLILNIQKYSLHDGDGIRTTIFFKGCPLECIWCHNPESQAYNKEVLYNEEKCTKCEACIKKCPHDAIYIEDDNICLNKKNCEFCETCLDYCLNNAREIVGKTYDIKDLIKEICKDMVFYEQSGGGVTLSGGEVMTQDIDYIKNLARSCKEKGINVAIDTCGYSKFENYEAILPFTDIFLYDIKLIDEDKHKLFTNKSNDLILSNLVRLSEKGANINIRIPLIEGVNIDENNEEIKKMIDFIKPLNISKVNLLPYHNIGMHKYKKLYMNYEGEDLKRPSDEKLEEIKELFKQNNFDVKIGG</sequence>
<dbReference type="RefSeq" id="WP_055342192.1">
    <property type="nucleotide sequence ID" value="NZ_CDNI01000003.1"/>
</dbReference>
<comment type="cofactor">
    <cofactor evidence="1">
        <name>[4Fe-4S] cluster</name>
        <dbReference type="ChEBI" id="CHEBI:49883"/>
    </cofactor>
</comment>
<evidence type="ECO:0000313" key="13">
    <source>
        <dbReference type="Proteomes" id="UP000049127"/>
    </source>
</evidence>
<dbReference type="InterPro" id="IPR050014">
    <property type="entry name" value="T4HPD_activ_SAM"/>
</dbReference>
<dbReference type="PROSITE" id="PS51918">
    <property type="entry name" value="RADICAL_SAM"/>
    <property type="match status" value="1"/>
</dbReference>
<dbReference type="InterPro" id="IPR040074">
    <property type="entry name" value="BssD/PflA/YjjW"/>
</dbReference>
<evidence type="ECO:0000256" key="6">
    <source>
        <dbReference type="ARBA" id="ARBA00023002"/>
    </source>
</evidence>
<keyword evidence="6 12" id="KW-0560">Oxidoreductase</keyword>
<evidence type="ECO:0000256" key="1">
    <source>
        <dbReference type="ARBA" id="ARBA00001966"/>
    </source>
</evidence>
<dbReference type="EC" id="1.97.1.4" evidence="12"/>
<dbReference type="NCBIfam" id="NF043069">
    <property type="entry name" value="T4HPD_activ_SAM"/>
    <property type="match status" value="1"/>
</dbReference>
<organism evidence="12 13">
    <name type="scientific">Paraclostridium sordellii</name>
    <name type="common">Clostridium sordellii</name>
    <dbReference type="NCBI Taxonomy" id="1505"/>
    <lineage>
        <taxon>Bacteria</taxon>
        <taxon>Bacillati</taxon>
        <taxon>Bacillota</taxon>
        <taxon>Clostridia</taxon>
        <taxon>Peptostreptococcales</taxon>
        <taxon>Peptostreptococcaceae</taxon>
        <taxon>Paraclostridium</taxon>
    </lineage>
</organism>
<dbReference type="PROSITE" id="PS51379">
    <property type="entry name" value="4FE4S_FER_2"/>
    <property type="match status" value="1"/>
</dbReference>
<evidence type="ECO:0000256" key="5">
    <source>
        <dbReference type="ARBA" id="ARBA00022723"/>
    </source>
</evidence>
<dbReference type="PANTHER" id="PTHR30352:SF4">
    <property type="entry name" value="PYRUVATE FORMATE-LYASE 2-ACTIVATING ENZYME"/>
    <property type="match status" value="1"/>
</dbReference>
<name>A0A0C7G952_PARSO</name>
<dbReference type="PROSITE" id="PS01087">
    <property type="entry name" value="RADICAL_ACTIVATING"/>
    <property type="match status" value="1"/>
</dbReference>
<evidence type="ECO:0000259" key="11">
    <source>
        <dbReference type="PROSITE" id="PS51918"/>
    </source>
</evidence>
<dbReference type="SFLD" id="SFLDS00029">
    <property type="entry name" value="Radical_SAM"/>
    <property type="match status" value="1"/>
</dbReference>
<dbReference type="SUPFAM" id="SSF54862">
    <property type="entry name" value="4Fe-4S ferredoxins"/>
    <property type="match status" value="1"/>
</dbReference>
<evidence type="ECO:0000256" key="4">
    <source>
        <dbReference type="ARBA" id="ARBA00022691"/>
    </source>
</evidence>
<proteinExistence type="inferred from homology"/>
<evidence type="ECO:0000256" key="2">
    <source>
        <dbReference type="ARBA" id="ARBA00009777"/>
    </source>
</evidence>
<dbReference type="Pfam" id="PF00037">
    <property type="entry name" value="Fer4"/>
    <property type="match status" value="1"/>
</dbReference>
<dbReference type="Proteomes" id="UP000049127">
    <property type="component" value="Unassembled WGS sequence"/>
</dbReference>